<reference evidence="1" key="1">
    <citation type="submission" date="2019-08" db="EMBL/GenBank/DDBJ databases">
        <title>Genome sequence of Clostridiales bacterium MT110.</title>
        <authorList>
            <person name="Cao J."/>
        </authorList>
    </citation>
    <scope>NUCLEOTIDE SEQUENCE</scope>
    <source>
        <strain evidence="1">MT110</strain>
    </source>
</reference>
<dbReference type="Proteomes" id="UP000594014">
    <property type="component" value="Chromosome"/>
</dbReference>
<keyword evidence="2" id="KW-1185">Reference proteome</keyword>
<keyword evidence="1" id="KW-0808">Transferase</keyword>
<evidence type="ECO:0000313" key="1">
    <source>
        <dbReference type="EMBL" id="QOX63573.1"/>
    </source>
</evidence>
<sequence length="194" mass="22462">MLLVMVSTAAGYWKYHFANYGQMNLMNELRKLWTEHMYWTRLFLISSLSGLPDLEVTTNRLLRNPSDFSKVLEVFYGKQKAETFRSLLEDHLKIAAVIVDQTMKGNEKVTEQYARLWYSNADRIAAFLASINPCWSEEEWKNLLYEHLKMTGEELAARLTGDFINDGIIFDRIEEQGLAMADVMAAGMINQFDI</sequence>
<gene>
    <name evidence="1" type="ORF">FRZ06_09515</name>
</gene>
<dbReference type="EMBL" id="CP042469">
    <property type="protein sequence ID" value="QOX63573.1"/>
    <property type="molecule type" value="Genomic_DNA"/>
</dbReference>
<name>A0ACD1AB82_9FIRM</name>
<organism evidence="1 2">
    <name type="scientific">Anoxybacterium hadale</name>
    <dbReference type="NCBI Taxonomy" id="3408580"/>
    <lineage>
        <taxon>Bacteria</taxon>
        <taxon>Bacillati</taxon>
        <taxon>Bacillota</taxon>
        <taxon>Clostridia</taxon>
        <taxon>Peptostreptococcales</taxon>
        <taxon>Anaerovoracaceae</taxon>
        <taxon>Anoxybacterium</taxon>
    </lineage>
</organism>
<evidence type="ECO:0000313" key="2">
    <source>
        <dbReference type="Proteomes" id="UP000594014"/>
    </source>
</evidence>
<keyword evidence="1" id="KW-0418">Kinase</keyword>
<proteinExistence type="predicted"/>
<accession>A0ACD1AB82</accession>
<protein>
    <submittedName>
        <fullName evidence="1">Acetylglutamate kinase</fullName>
    </submittedName>
</protein>